<keyword evidence="2" id="KW-1185">Reference proteome</keyword>
<dbReference type="RefSeq" id="XP_020852112.1">
    <property type="nucleotide sequence ID" value="XM_020996453.1"/>
</dbReference>
<dbReference type="GeneID" id="110215195"/>
<dbReference type="GO" id="GO:0003924">
    <property type="term" value="F:GTPase activity"/>
    <property type="evidence" value="ECO:0007669"/>
    <property type="project" value="InterPro"/>
</dbReference>
<dbReference type="InterPro" id="IPR052661">
    <property type="entry name" value="Ras-like_GTPase_Reg"/>
</dbReference>
<dbReference type="SMART" id="SM00173">
    <property type="entry name" value="RAS"/>
    <property type="match status" value="1"/>
</dbReference>
<dbReference type="Pfam" id="PF00071">
    <property type="entry name" value="Ras"/>
    <property type="match status" value="2"/>
</dbReference>
<dbReference type="InterPro" id="IPR001806">
    <property type="entry name" value="Small_GTPase"/>
</dbReference>
<dbReference type="AlphaFoldDB" id="A0A6P5L2Y3"/>
<dbReference type="FunCoup" id="A0A6P5L2Y3">
    <property type="interactions" value="208"/>
</dbReference>
<dbReference type="Proteomes" id="UP000515140">
    <property type="component" value="Unplaced"/>
</dbReference>
<dbReference type="GO" id="GO:0005525">
    <property type="term" value="F:GTP binding"/>
    <property type="evidence" value="ECO:0007669"/>
    <property type="project" value="InterPro"/>
</dbReference>
<dbReference type="SMART" id="SM00174">
    <property type="entry name" value="RHO"/>
    <property type="match status" value="1"/>
</dbReference>
<protein>
    <submittedName>
        <fullName evidence="3">Ras-like protein family member 10A</fullName>
    </submittedName>
</protein>
<sequence>MGGTLRVAVLGASGVGKTAIIRQFLYGDFPERHRPTAARRLYRPAVLLNGAVYDLSISDGGPGPAPAPAAAPAAAAASAASSSSASASSAAASAATSAASSAGDGGLQELPDLKDWSLQDMDAFVLVYDICSPDSFDYVKVLRQQIAENRPAGAPEAPIIVVGNKRDQQRQRFSPRRALAVLVKKSWKCGYMECSAKYNWHVVLLFKELLSSVLARGCKHSHPAIRLQGALHPHRCSLM</sequence>
<dbReference type="PROSITE" id="PS51421">
    <property type="entry name" value="RAS"/>
    <property type="match status" value="1"/>
</dbReference>
<reference evidence="3" key="1">
    <citation type="submission" date="2025-08" db="UniProtKB">
        <authorList>
            <consortium name="RefSeq"/>
        </authorList>
    </citation>
    <scope>IDENTIFICATION</scope>
    <source>
        <tissue evidence="3">Spleen</tissue>
    </source>
</reference>
<dbReference type="Gene3D" id="3.40.50.300">
    <property type="entry name" value="P-loop containing nucleotide triphosphate hydrolases"/>
    <property type="match status" value="2"/>
</dbReference>
<name>A0A6P5L2Y3_PHACI</name>
<dbReference type="SMART" id="SM00175">
    <property type="entry name" value="RAB"/>
    <property type="match status" value="1"/>
</dbReference>
<dbReference type="KEGG" id="pcw:110215195"/>
<evidence type="ECO:0000313" key="3">
    <source>
        <dbReference type="RefSeq" id="XP_020852112.1"/>
    </source>
</evidence>
<accession>A0A6P5L2Y3</accession>
<evidence type="ECO:0000313" key="2">
    <source>
        <dbReference type="Proteomes" id="UP000515140"/>
    </source>
</evidence>
<dbReference type="CTD" id="10633"/>
<organism evidence="2 3">
    <name type="scientific">Phascolarctos cinereus</name>
    <name type="common">Koala</name>
    <dbReference type="NCBI Taxonomy" id="38626"/>
    <lineage>
        <taxon>Eukaryota</taxon>
        <taxon>Metazoa</taxon>
        <taxon>Chordata</taxon>
        <taxon>Craniata</taxon>
        <taxon>Vertebrata</taxon>
        <taxon>Euteleostomi</taxon>
        <taxon>Mammalia</taxon>
        <taxon>Metatheria</taxon>
        <taxon>Diprotodontia</taxon>
        <taxon>Phascolarctidae</taxon>
        <taxon>Phascolarctos</taxon>
    </lineage>
</organism>
<proteinExistence type="predicted"/>
<evidence type="ECO:0000256" key="1">
    <source>
        <dbReference type="ARBA" id="ARBA00022741"/>
    </source>
</evidence>
<dbReference type="PRINTS" id="PR00449">
    <property type="entry name" value="RASTRNSFRMNG"/>
</dbReference>
<dbReference type="SUPFAM" id="SSF52540">
    <property type="entry name" value="P-loop containing nucleoside triphosphate hydrolases"/>
    <property type="match status" value="1"/>
</dbReference>
<gene>
    <name evidence="3" type="primary">RASL10A</name>
</gene>
<dbReference type="InParanoid" id="A0A6P5L2Y3"/>
<dbReference type="PANTHER" id="PTHR46350">
    <property type="entry name" value="RAS LIKE FAMILY 10 MEMBER B-RELATED"/>
    <property type="match status" value="1"/>
</dbReference>
<dbReference type="PANTHER" id="PTHR46350:SF3">
    <property type="entry name" value="RAS-LIKE PROTEIN FAMILY MEMBER 10A"/>
    <property type="match status" value="1"/>
</dbReference>
<dbReference type="PROSITE" id="PS51419">
    <property type="entry name" value="RAB"/>
    <property type="match status" value="1"/>
</dbReference>
<keyword evidence="1" id="KW-0547">Nucleotide-binding</keyword>
<dbReference type="InterPro" id="IPR027417">
    <property type="entry name" value="P-loop_NTPase"/>
</dbReference>